<name>A0AAJ0EFF2_9PEZI</name>
<reference evidence="1" key="1">
    <citation type="submission" date="2021-06" db="EMBL/GenBank/DDBJ databases">
        <title>Comparative genomics, transcriptomics and evolutionary studies reveal genomic signatures of adaptation to plant cell wall in hemibiotrophic fungi.</title>
        <authorList>
            <consortium name="DOE Joint Genome Institute"/>
            <person name="Baroncelli R."/>
            <person name="Diaz J.F."/>
            <person name="Benocci T."/>
            <person name="Peng M."/>
            <person name="Battaglia E."/>
            <person name="Haridas S."/>
            <person name="Andreopoulos W."/>
            <person name="Labutti K."/>
            <person name="Pangilinan J."/>
            <person name="Floch G.L."/>
            <person name="Makela M.R."/>
            <person name="Henrissat B."/>
            <person name="Grigoriev I.V."/>
            <person name="Crouch J.A."/>
            <person name="De Vries R.P."/>
            <person name="Sukno S.A."/>
            <person name="Thon M.R."/>
        </authorList>
    </citation>
    <scope>NUCLEOTIDE SEQUENCE</scope>
    <source>
        <strain evidence="1">CBS 102054</strain>
    </source>
</reference>
<evidence type="ECO:0000313" key="2">
    <source>
        <dbReference type="Proteomes" id="UP001243989"/>
    </source>
</evidence>
<organism evidence="1 2">
    <name type="scientific">Colletotrichum phormii</name>
    <dbReference type="NCBI Taxonomy" id="359342"/>
    <lineage>
        <taxon>Eukaryota</taxon>
        <taxon>Fungi</taxon>
        <taxon>Dikarya</taxon>
        <taxon>Ascomycota</taxon>
        <taxon>Pezizomycotina</taxon>
        <taxon>Sordariomycetes</taxon>
        <taxon>Hypocreomycetidae</taxon>
        <taxon>Glomerellales</taxon>
        <taxon>Glomerellaceae</taxon>
        <taxon>Colletotrichum</taxon>
        <taxon>Colletotrichum acutatum species complex</taxon>
    </lineage>
</organism>
<dbReference type="EMBL" id="JAHMHQ010000007">
    <property type="protein sequence ID" value="KAK1638122.1"/>
    <property type="molecule type" value="Genomic_DNA"/>
</dbReference>
<protein>
    <submittedName>
        <fullName evidence="1">Uncharacterized protein</fullName>
    </submittedName>
</protein>
<dbReference type="AlphaFoldDB" id="A0AAJ0EFF2"/>
<comment type="caution">
    <text evidence="1">The sequence shown here is derived from an EMBL/GenBank/DDBJ whole genome shotgun (WGS) entry which is preliminary data.</text>
</comment>
<dbReference type="GeneID" id="85467415"/>
<dbReference type="RefSeq" id="XP_060446729.1">
    <property type="nucleotide sequence ID" value="XM_060582553.1"/>
</dbReference>
<keyword evidence="2" id="KW-1185">Reference proteome</keyword>
<gene>
    <name evidence="1" type="ORF">BDP81DRAFT_202189</name>
</gene>
<accession>A0AAJ0EFF2</accession>
<sequence>MLRGVSAPYSVLWTWTTPATLLSPGTLCAFPYPLPPPFSLTRVVESLLKWLEPGCVPIWRKISHGQQPHRFTDRAYFRVRTSDRTVNHRSEKRGVVRCATVRLRGMREGE</sequence>
<dbReference type="Proteomes" id="UP001243989">
    <property type="component" value="Unassembled WGS sequence"/>
</dbReference>
<evidence type="ECO:0000313" key="1">
    <source>
        <dbReference type="EMBL" id="KAK1638122.1"/>
    </source>
</evidence>
<proteinExistence type="predicted"/>